<dbReference type="InterPro" id="IPR000595">
    <property type="entry name" value="cNMP-bd_dom"/>
</dbReference>
<dbReference type="Pfam" id="PF00027">
    <property type="entry name" value="cNMP_binding"/>
    <property type="match status" value="1"/>
</dbReference>
<dbReference type="RefSeq" id="WP_186968617.1">
    <property type="nucleotide sequence ID" value="NZ_JACOOE010000022.1"/>
</dbReference>
<dbReference type="InterPro" id="IPR011991">
    <property type="entry name" value="ArsR-like_HTH"/>
</dbReference>
<dbReference type="InterPro" id="IPR012318">
    <property type="entry name" value="HTH_CRP"/>
</dbReference>
<dbReference type="SMART" id="SM00419">
    <property type="entry name" value="HTH_CRP"/>
    <property type="match status" value="1"/>
</dbReference>
<dbReference type="PANTHER" id="PTHR24567:SF58">
    <property type="entry name" value="CYCLIC AMP-BINDING REGULATORY PROTEIN"/>
    <property type="match status" value="1"/>
</dbReference>
<dbReference type="Proteomes" id="UP000600600">
    <property type="component" value="Unassembled WGS sequence"/>
</dbReference>
<evidence type="ECO:0000313" key="5">
    <source>
        <dbReference type="EMBL" id="MBC5607417.1"/>
    </source>
</evidence>
<dbReference type="SUPFAM" id="SSF51206">
    <property type="entry name" value="cAMP-binding domain-like"/>
    <property type="match status" value="1"/>
</dbReference>
<dbReference type="InterPro" id="IPR014710">
    <property type="entry name" value="RmlC-like_jellyroll"/>
</dbReference>
<keyword evidence="6" id="KW-1185">Reference proteome</keyword>
<dbReference type="InterPro" id="IPR036390">
    <property type="entry name" value="WH_DNA-bd_sf"/>
</dbReference>
<name>A0ABR7CHZ2_9BACE</name>
<reference evidence="5 6" key="1">
    <citation type="submission" date="2020-08" db="EMBL/GenBank/DDBJ databases">
        <title>Genome public.</title>
        <authorList>
            <person name="Liu C."/>
            <person name="Sun Q."/>
        </authorList>
    </citation>
    <scope>NUCLEOTIDE SEQUENCE [LARGE SCALE GENOMIC DNA]</scope>
    <source>
        <strain evidence="5 6">M27</strain>
    </source>
</reference>
<comment type="caution">
    <text evidence="5">The sequence shown here is derived from an EMBL/GenBank/DDBJ whole genome shotgun (WGS) entry which is preliminary data.</text>
</comment>
<keyword evidence="3" id="KW-0804">Transcription</keyword>
<dbReference type="SUPFAM" id="SSF46785">
    <property type="entry name" value="Winged helix' DNA-binding domain"/>
    <property type="match status" value="1"/>
</dbReference>
<dbReference type="InterPro" id="IPR050397">
    <property type="entry name" value="Env_Response_Regulators"/>
</dbReference>
<organism evidence="5 6">
    <name type="scientific">Bacteroides difficilis</name>
    <dbReference type="NCBI Taxonomy" id="2763021"/>
    <lineage>
        <taxon>Bacteria</taxon>
        <taxon>Pseudomonadati</taxon>
        <taxon>Bacteroidota</taxon>
        <taxon>Bacteroidia</taxon>
        <taxon>Bacteroidales</taxon>
        <taxon>Bacteroidaceae</taxon>
        <taxon>Bacteroides</taxon>
    </lineage>
</organism>
<accession>A0ABR7CHZ2</accession>
<evidence type="ECO:0000256" key="3">
    <source>
        <dbReference type="ARBA" id="ARBA00023163"/>
    </source>
</evidence>
<dbReference type="SMART" id="SM00100">
    <property type="entry name" value="cNMP"/>
    <property type="match status" value="1"/>
</dbReference>
<protein>
    <submittedName>
        <fullName evidence="5">Crp/Fnr family transcriptional regulator</fullName>
    </submittedName>
</protein>
<sequence length="229" mass="26470">MKIIEFNDYYKDILFSIPLFRDLNSHIKKRLIQELDFGLYHIQNNEIVAEQGEACSRLYILLKGELEVNIIDANGNEVLIENIVAPRAFATPHLFKEDNRFPATFKTIEESILLTATKDSTFRLISECPDILRSFLCVSGKCNVCTTMRLDILSRKTIRERILVYFFKKLNKNSNVIKMPHTLTQLAEYLNVTRPALSTEFNKMEKEGLIKRISDGNIELNLAKIKKPI</sequence>
<dbReference type="CDD" id="cd00038">
    <property type="entry name" value="CAP_ED"/>
    <property type="match status" value="1"/>
</dbReference>
<dbReference type="EMBL" id="JACOOE010000022">
    <property type="protein sequence ID" value="MBC5607417.1"/>
    <property type="molecule type" value="Genomic_DNA"/>
</dbReference>
<dbReference type="PANTHER" id="PTHR24567">
    <property type="entry name" value="CRP FAMILY TRANSCRIPTIONAL REGULATORY PROTEIN"/>
    <property type="match status" value="1"/>
</dbReference>
<dbReference type="CDD" id="cd00090">
    <property type="entry name" value="HTH_ARSR"/>
    <property type="match status" value="1"/>
</dbReference>
<evidence type="ECO:0000256" key="1">
    <source>
        <dbReference type="ARBA" id="ARBA00023015"/>
    </source>
</evidence>
<dbReference type="Pfam" id="PF13545">
    <property type="entry name" value="HTH_Crp_2"/>
    <property type="match status" value="1"/>
</dbReference>
<gene>
    <name evidence="5" type="ORF">H8S67_22530</name>
</gene>
<proteinExistence type="predicted"/>
<evidence type="ECO:0000256" key="2">
    <source>
        <dbReference type="ARBA" id="ARBA00023125"/>
    </source>
</evidence>
<dbReference type="Gene3D" id="2.60.120.10">
    <property type="entry name" value="Jelly Rolls"/>
    <property type="match status" value="1"/>
</dbReference>
<dbReference type="PROSITE" id="PS50042">
    <property type="entry name" value="CNMP_BINDING_3"/>
    <property type="match status" value="1"/>
</dbReference>
<dbReference type="InterPro" id="IPR018490">
    <property type="entry name" value="cNMP-bd_dom_sf"/>
</dbReference>
<evidence type="ECO:0000259" key="4">
    <source>
        <dbReference type="PROSITE" id="PS50042"/>
    </source>
</evidence>
<feature type="domain" description="Cyclic nucleotide-binding" evidence="4">
    <location>
        <begin position="19"/>
        <end position="133"/>
    </location>
</feature>
<keyword evidence="2" id="KW-0238">DNA-binding</keyword>
<evidence type="ECO:0000313" key="6">
    <source>
        <dbReference type="Proteomes" id="UP000600600"/>
    </source>
</evidence>
<keyword evidence="1" id="KW-0805">Transcription regulation</keyword>